<proteinExistence type="predicted"/>
<keyword evidence="2" id="KW-1185">Reference proteome</keyword>
<sequence length="187" mass="21730">MKHRKIYPTIWQSIPFSLDTMEQWDDKGNRIEDLVLVNDMAIQRSVSEMILNVAQISIVDDSGMEHFMTKFKGNEALNLKGLHTGLFLKTKDAIDLKPGNYKSFRFHLMGQGNYFFNKERNMEAVYGFSFLEFNIQNGLIVTGKESKQVILRFDFVPCSFRSYFKPILSLFKKSKTVTYKWANSLGQ</sequence>
<dbReference type="EMBL" id="CP104205">
    <property type="protein sequence ID" value="UWX55476.1"/>
    <property type="molecule type" value="Genomic_DNA"/>
</dbReference>
<gene>
    <name evidence="1" type="ORF">NYZ99_02795</name>
</gene>
<accession>A0ABY5Y9G5</accession>
<protein>
    <submittedName>
        <fullName evidence="1">Uncharacterized protein</fullName>
    </submittedName>
</protein>
<evidence type="ECO:0000313" key="1">
    <source>
        <dbReference type="EMBL" id="UWX55476.1"/>
    </source>
</evidence>
<evidence type="ECO:0000313" key="2">
    <source>
        <dbReference type="Proteomes" id="UP001059209"/>
    </source>
</evidence>
<organism evidence="1 2">
    <name type="scientific">Maribacter litopenaei</name>
    <dbReference type="NCBI Taxonomy" id="2976127"/>
    <lineage>
        <taxon>Bacteria</taxon>
        <taxon>Pseudomonadati</taxon>
        <taxon>Bacteroidota</taxon>
        <taxon>Flavobacteriia</taxon>
        <taxon>Flavobacteriales</taxon>
        <taxon>Flavobacteriaceae</taxon>
        <taxon>Maribacter</taxon>
    </lineage>
</organism>
<dbReference type="Proteomes" id="UP001059209">
    <property type="component" value="Chromosome"/>
</dbReference>
<name>A0ABY5Y9G5_9FLAO</name>
<reference evidence="1" key="1">
    <citation type="submission" date="2022-09" db="EMBL/GenBank/DDBJ databases">
        <title>Maribacter litopenaei sp. nov., isolated from the intestinal tract of the Pacific White Shrimp, Litopenaeus vannamei.</title>
        <authorList>
            <person name="Kim S.Y."/>
            <person name="Hwang C.Y."/>
        </authorList>
    </citation>
    <scope>NUCLEOTIDE SEQUENCE</scope>
    <source>
        <strain evidence="1">HL-LV01</strain>
    </source>
</reference>
<dbReference type="RefSeq" id="WP_260573433.1">
    <property type="nucleotide sequence ID" value="NZ_CP104205.1"/>
</dbReference>